<dbReference type="RefSeq" id="XP_014563356.1">
    <property type="nucleotide sequence ID" value="XM_014707870.1"/>
</dbReference>
<dbReference type="Proteomes" id="UP000031056">
    <property type="component" value="Unassembled WGS sequence"/>
</dbReference>
<dbReference type="EMBL" id="JOKQ01000008">
    <property type="protein sequence ID" value="KHN69314.1"/>
    <property type="molecule type" value="Genomic_DNA"/>
</dbReference>
<protein>
    <submittedName>
        <fullName evidence="1">Uncharacterized protein</fullName>
    </submittedName>
</protein>
<evidence type="ECO:0000313" key="2">
    <source>
        <dbReference type="Proteomes" id="UP000031056"/>
    </source>
</evidence>
<dbReference type="GeneID" id="26262088"/>
<reference evidence="1 2" key="1">
    <citation type="journal article" date="2014" name="MBio">
        <title>The Ordospora colligata genome; evolution of extreme reduction in microsporidia and host-to-parasite horizontal gene transfer.</title>
        <authorList>
            <person name="Pombert J.-F."/>
            <person name="Haag K.L."/>
            <person name="Beidas S."/>
            <person name="Ebert D."/>
            <person name="Keeling P.J."/>
        </authorList>
    </citation>
    <scope>NUCLEOTIDE SEQUENCE [LARGE SCALE GENOMIC DNA]</scope>
    <source>
        <strain evidence="1 2">OC4</strain>
    </source>
</reference>
<sequence>MQALLEGSLKNKTLRFNDLRILEKLVVDTNMDGDMYKKVTQNKIDPDDYKKAKDMALESFIITQFNSELKVVQDAANIRSRIYSTMNIIADNGCDAARIEAALKNFPKRDDSLS</sequence>
<comment type="caution">
    <text evidence="1">The sequence shown here is derived from an EMBL/GenBank/DDBJ whole genome shotgun (WGS) entry which is preliminary data.</text>
</comment>
<evidence type="ECO:0000313" key="1">
    <source>
        <dbReference type="EMBL" id="KHN69314.1"/>
    </source>
</evidence>
<dbReference type="InParanoid" id="A0A0B2UJC7"/>
<organism evidence="1 2">
    <name type="scientific">Ordospora colligata OC4</name>
    <dbReference type="NCBI Taxonomy" id="1354746"/>
    <lineage>
        <taxon>Eukaryota</taxon>
        <taxon>Fungi</taxon>
        <taxon>Fungi incertae sedis</taxon>
        <taxon>Microsporidia</taxon>
        <taxon>Ordosporidae</taxon>
        <taxon>Ordospora</taxon>
    </lineage>
</organism>
<dbReference type="VEuPathDB" id="MicrosporidiaDB:M896_080480"/>
<name>A0A0B2UJC7_9MICR</name>
<dbReference type="AlphaFoldDB" id="A0A0B2UJC7"/>
<proteinExistence type="predicted"/>
<dbReference type="HOGENOM" id="CLU_2121773_0_0_1"/>
<gene>
    <name evidence="1" type="ORF">M896_080480</name>
</gene>
<accession>A0A0B2UJC7</accession>
<keyword evidence="2" id="KW-1185">Reference proteome</keyword>